<dbReference type="RefSeq" id="WP_021168775.1">
    <property type="nucleotide sequence ID" value="NZ_CTRP01000005.1"/>
</dbReference>
<evidence type="ECO:0000313" key="2">
    <source>
        <dbReference type="EMBL" id="CQR71689.1"/>
    </source>
</evidence>
<proteinExistence type="predicted"/>
<sequence length="203" mass="21741">MYSIPERLKEDNDLYRKMLSSLATNLRVAMPGIIESYDPATQTATIQPAIREKVNINGNQEWTNIPLLVDVPILFPRAGGYAITFPVSAGDECLVFFADCCYDAFWQSGGVQNQIDRRRHDLSDGLAIVTGISQPNKLSSVSSSGLQIRNDTGSAVIEIVGGNISINSGNISIGPNTTIDGRLFLSHTHSGVLSGSSNTGGVV</sequence>
<name>A0A0U1KX53_9FIRM</name>
<dbReference type="Proteomes" id="UP000049855">
    <property type="component" value="Unassembled WGS sequence"/>
</dbReference>
<feature type="domain" description="Phage protein Gp138 N-terminal" evidence="1">
    <location>
        <begin position="30"/>
        <end position="129"/>
    </location>
</feature>
<keyword evidence="3" id="KW-1185">Reference proteome</keyword>
<evidence type="ECO:0000313" key="3">
    <source>
        <dbReference type="Proteomes" id="UP000049855"/>
    </source>
</evidence>
<dbReference type="EMBL" id="CTRP01000005">
    <property type="protein sequence ID" value="CQR71689.1"/>
    <property type="molecule type" value="Genomic_DNA"/>
</dbReference>
<gene>
    <name evidence="2" type="ORF">SpAn4DRAFT_3555</name>
</gene>
<evidence type="ECO:0000259" key="1">
    <source>
        <dbReference type="Pfam" id="PF18352"/>
    </source>
</evidence>
<reference evidence="3" key="1">
    <citation type="submission" date="2015-03" db="EMBL/GenBank/DDBJ databases">
        <authorList>
            <person name="Nijsse Bart"/>
        </authorList>
    </citation>
    <scope>NUCLEOTIDE SEQUENCE [LARGE SCALE GENOMIC DNA]</scope>
</reference>
<dbReference type="InterPro" id="IPR037026">
    <property type="entry name" value="Vgr_OB-fold_dom_sf"/>
</dbReference>
<dbReference type="Gene3D" id="2.40.50.230">
    <property type="entry name" value="Gp5 N-terminal domain"/>
    <property type="match status" value="1"/>
</dbReference>
<dbReference type="InterPro" id="IPR041599">
    <property type="entry name" value="Gp138_N"/>
</dbReference>
<accession>A0A0U1KX53</accession>
<dbReference type="Pfam" id="PF18352">
    <property type="entry name" value="Gp138_N"/>
    <property type="match status" value="1"/>
</dbReference>
<protein>
    <submittedName>
        <fullName evidence="2">Phage-related protein</fullName>
    </submittedName>
</protein>
<dbReference type="AlphaFoldDB" id="A0A0U1KX53"/>
<organism evidence="2 3">
    <name type="scientific">Sporomusa ovata</name>
    <dbReference type="NCBI Taxonomy" id="2378"/>
    <lineage>
        <taxon>Bacteria</taxon>
        <taxon>Bacillati</taxon>
        <taxon>Bacillota</taxon>
        <taxon>Negativicutes</taxon>
        <taxon>Selenomonadales</taxon>
        <taxon>Sporomusaceae</taxon>
        <taxon>Sporomusa</taxon>
    </lineage>
</organism>